<dbReference type="Proteomes" id="UP000245884">
    <property type="component" value="Unassembled WGS sequence"/>
</dbReference>
<keyword evidence="4" id="KW-1185">Reference proteome</keyword>
<dbReference type="STRING" id="1569628.A0A316UNG1"/>
<reference evidence="3 4" key="1">
    <citation type="journal article" date="2018" name="Mol. Biol. Evol.">
        <title>Broad Genomic Sampling Reveals a Smut Pathogenic Ancestry of the Fungal Clade Ustilaginomycotina.</title>
        <authorList>
            <person name="Kijpornyongpan T."/>
            <person name="Mondo S.J."/>
            <person name="Barry K."/>
            <person name="Sandor L."/>
            <person name="Lee J."/>
            <person name="Lipzen A."/>
            <person name="Pangilinan J."/>
            <person name="LaButti K."/>
            <person name="Hainaut M."/>
            <person name="Henrissat B."/>
            <person name="Grigoriev I.V."/>
            <person name="Spatafora J.W."/>
            <person name="Aime M.C."/>
        </authorList>
    </citation>
    <scope>NUCLEOTIDE SEQUENCE [LARGE SCALE GENOMIC DNA]</scope>
    <source>
        <strain evidence="3 4">MCA 5214</strain>
    </source>
</reference>
<feature type="region of interest" description="Disordered" evidence="1">
    <location>
        <begin position="167"/>
        <end position="191"/>
    </location>
</feature>
<sequence length="249" mass="26009">MPQETVTSQSASSASFESSSSAIGVEVWIMGDDTKAEEKLGQDTTVRLQGPEGEAPSKTKPVSVNAKSTLGRVHVAVPRYTSSRPLAVRAKSTNGAVHVQLPPQFSGLVSWRTERGELRLSPKMRERYVSLGESYKHRGVGMIVRMGQNLPSGQTVGQAKAVAEKKGLKAKGAGGKKGSRPTTPDAAAVPAGEEKELGLPAAAAATAASVSGQATRGDAVELISTYGNIHIYEAGESLALSLQENCVVQ</sequence>
<dbReference type="OrthoDB" id="5289249at2759"/>
<dbReference type="GeneID" id="37028272"/>
<dbReference type="Pfam" id="PF24016">
    <property type="entry name" value="DUF7330"/>
    <property type="match status" value="1"/>
</dbReference>
<evidence type="ECO:0000256" key="1">
    <source>
        <dbReference type="SAM" id="MobiDB-lite"/>
    </source>
</evidence>
<feature type="region of interest" description="Disordered" evidence="1">
    <location>
        <begin position="1"/>
        <end position="20"/>
    </location>
</feature>
<accession>A0A316UNG1</accession>
<dbReference type="RefSeq" id="XP_025361454.1">
    <property type="nucleotide sequence ID" value="XM_025506449.1"/>
</dbReference>
<evidence type="ECO:0000259" key="2">
    <source>
        <dbReference type="Pfam" id="PF24016"/>
    </source>
</evidence>
<organism evidence="3 4">
    <name type="scientific">Jaminaea rosea</name>
    <dbReference type="NCBI Taxonomy" id="1569628"/>
    <lineage>
        <taxon>Eukaryota</taxon>
        <taxon>Fungi</taxon>
        <taxon>Dikarya</taxon>
        <taxon>Basidiomycota</taxon>
        <taxon>Ustilaginomycotina</taxon>
        <taxon>Exobasidiomycetes</taxon>
        <taxon>Microstromatales</taxon>
        <taxon>Microstromatales incertae sedis</taxon>
        <taxon>Jaminaea</taxon>
    </lineage>
</organism>
<dbReference type="EMBL" id="KZ819670">
    <property type="protein sequence ID" value="PWN26842.1"/>
    <property type="molecule type" value="Genomic_DNA"/>
</dbReference>
<evidence type="ECO:0000313" key="3">
    <source>
        <dbReference type="EMBL" id="PWN26842.1"/>
    </source>
</evidence>
<protein>
    <recommendedName>
        <fullName evidence="2">DUF7330 domain-containing protein</fullName>
    </recommendedName>
</protein>
<dbReference type="InterPro" id="IPR055754">
    <property type="entry name" value="DUF7330"/>
</dbReference>
<evidence type="ECO:0000313" key="4">
    <source>
        <dbReference type="Proteomes" id="UP000245884"/>
    </source>
</evidence>
<gene>
    <name evidence="3" type="ORF">BDZ90DRAFT_232940</name>
</gene>
<dbReference type="AlphaFoldDB" id="A0A316UNG1"/>
<name>A0A316UNG1_9BASI</name>
<feature type="domain" description="DUF7330" evidence="2">
    <location>
        <begin position="9"/>
        <end position="137"/>
    </location>
</feature>
<proteinExistence type="predicted"/>
<feature type="region of interest" description="Disordered" evidence="1">
    <location>
        <begin position="34"/>
        <end position="62"/>
    </location>
</feature>
<feature type="compositionally biased region" description="Low complexity" evidence="1">
    <location>
        <begin position="8"/>
        <end position="20"/>
    </location>
</feature>